<keyword evidence="5 8" id="KW-0238">DNA-binding</keyword>
<comment type="subcellular location">
    <subcellularLocation>
        <location evidence="1">Cytoplasm</location>
    </subcellularLocation>
</comment>
<dbReference type="InterPro" id="IPR036388">
    <property type="entry name" value="WH-like_DNA-bd_sf"/>
</dbReference>
<keyword evidence="3" id="KW-0902">Two-component regulatory system</keyword>
<dbReference type="CDD" id="cd00383">
    <property type="entry name" value="trans_reg_C"/>
    <property type="match status" value="1"/>
</dbReference>
<dbReference type="GO" id="GO:0005829">
    <property type="term" value="C:cytosol"/>
    <property type="evidence" value="ECO:0007669"/>
    <property type="project" value="TreeGrafter"/>
</dbReference>
<dbReference type="CDD" id="cd17574">
    <property type="entry name" value="REC_OmpR"/>
    <property type="match status" value="1"/>
</dbReference>
<comment type="caution">
    <text evidence="11">The sequence shown here is derived from an EMBL/GenBank/DDBJ whole genome shotgun (WGS) entry which is preliminary data.</text>
</comment>
<name>A0A4Q0VSC5_9BACI</name>
<evidence type="ECO:0000313" key="12">
    <source>
        <dbReference type="Proteomes" id="UP000290649"/>
    </source>
</evidence>
<dbReference type="InterPro" id="IPR001789">
    <property type="entry name" value="Sig_transdc_resp-reg_receiver"/>
</dbReference>
<dbReference type="GO" id="GO:0032993">
    <property type="term" value="C:protein-DNA complex"/>
    <property type="evidence" value="ECO:0007669"/>
    <property type="project" value="TreeGrafter"/>
</dbReference>
<proteinExistence type="predicted"/>
<dbReference type="FunFam" id="1.10.10.10:FF:000018">
    <property type="entry name" value="DNA-binding response regulator ResD"/>
    <property type="match status" value="1"/>
</dbReference>
<dbReference type="AlphaFoldDB" id="A0A4Q0VSC5"/>
<dbReference type="FunFam" id="3.40.50.2300:FF:000001">
    <property type="entry name" value="DNA-binding response regulator PhoB"/>
    <property type="match status" value="1"/>
</dbReference>
<dbReference type="PROSITE" id="PS50110">
    <property type="entry name" value="RESPONSE_REGULATORY"/>
    <property type="match status" value="1"/>
</dbReference>
<feature type="DNA-binding region" description="OmpR/PhoB-type" evidence="8">
    <location>
        <begin position="129"/>
        <end position="223"/>
    </location>
</feature>
<protein>
    <submittedName>
        <fullName evidence="11">DNA-binding response regulator</fullName>
    </submittedName>
</protein>
<feature type="domain" description="Response regulatory" evidence="9">
    <location>
        <begin position="4"/>
        <end position="119"/>
    </location>
</feature>
<dbReference type="EMBL" id="QOUX01000037">
    <property type="protein sequence ID" value="RXJ00699.1"/>
    <property type="molecule type" value="Genomic_DNA"/>
</dbReference>
<evidence type="ECO:0000256" key="2">
    <source>
        <dbReference type="ARBA" id="ARBA00022553"/>
    </source>
</evidence>
<evidence type="ECO:0000259" key="9">
    <source>
        <dbReference type="PROSITE" id="PS50110"/>
    </source>
</evidence>
<keyword evidence="2 7" id="KW-0597">Phosphoprotein</keyword>
<dbReference type="GO" id="GO:0006355">
    <property type="term" value="P:regulation of DNA-templated transcription"/>
    <property type="evidence" value="ECO:0007669"/>
    <property type="project" value="InterPro"/>
</dbReference>
<dbReference type="PROSITE" id="PS51755">
    <property type="entry name" value="OMPR_PHOB"/>
    <property type="match status" value="1"/>
</dbReference>
<dbReference type="GO" id="GO:0000156">
    <property type="term" value="F:phosphorelay response regulator activity"/>
    <property type="evidence" value="ECO:0007669"/>
    <property type="project" value="TreeGrafter"/>
</dbReference>
<keyword evidence="4" id="KW-0805">Transcription regulation</keyword>
<evidence type="ECO:0000256" key="3">
    <source>
        <dbReference type="ARBA" id="ARBA00023012"/>
    </source>
</evidence>
<keyword evidence="12" id="KW-1185">Reference proteome</keyword>
<feature type="domain" description="OmpR/PhoB-type" evidence="10">
    <location>
        <begin position="129"/>
        <end position="223"/>
    </location>
</feature>
<evidence type="ECO:0000313" key="11">
    <source>
        <dbReference type="EMBL" id="RXJ00699.1"/>
    </source>
</evidence>
<evidence type="ECO:0000256" key="7">
    <source>
        <dbReference type="PROSITE-ProRule" id="PRU00169"/>
    </source>
</evidence>
<sequence length="233" mass="27137">MSYRILVVEDDVYIQELIQEFLQAQNYQVDVTDDGLEAWRLLASNERKYDLVLLDVMLPNLDGFSLCKMIRQKSALPVIILTALSEEKDQLKAFELEADDFITKPFSFNVLVRRVEAVLRRSATQPTPTSDLEFGRLRVDVKGYKVYVDDELVDLTVKEFEILHLFIENTGRVLTRDVLLEKIWGYDYFGDNRIVDAHIKNIRKKLGVPYIKTVKGLGYSLERDHHEEKRDHA</sequence>
<reference evidence="11 12" key="1">
    <citation type="journal article" date="2019" name="Int. J. Syst. Evol. Microbiol.">
        <title>Anaerobacillus alkaliphilus sp. nov., a novel alkaliphilic and moderately halophilic bacterium.</title>
        <authorList>
            <person name="Borsodi A.K."/>
            <person name="Aszalos J.M."/>
            <person name="Bihari P."/>
            <person name="Nagy I."/>
            <person name="Schumann P."/>
            <person name="Sproer C."/>
            <person name="Kovacs A.L."/>
            <person name="Boka K."/>
            <person name="Dobosy P."/>
            <person name="Ovari M."/>
            <person name="Szili-Kovacs T."/>
            <person name="Toth E."/>
        </authorList>
    </citation>
    <scope>NUCLEOTIDE SEQUENCE [LARGE SCALE GENOMIC DNA]</scope>
    <source>
        <strain evidence="11 12">B16-10</strain>
    </source>
</reference>
<dbReference type="Gene3D" id="1.10.10.10">
    <property type="entry name" value="Winged helix-like DNA-binding domain superfamily/Winged helix DNA-binding domain"/>
    <property type="match status" value="1"/>
</dbReference>
<dbReference type="Pfam" id="PF00072">
    <property type="entry name" value="Response_reg"/>
    <property type="match status" value="1"/>
</dbReference>
<dbReference type="OrthoDB" id="9790442at2"/>
<gene>
    <name evidence="11" type="ORF">DS745_11620</name>
</gene>
<dbReference type="RefSeq" id="WP_129078390.1">
    <property type="nucleotide sequence ID" value="NZ_QOUX01000037.1"/>
</dbReference>
<evidence type="ECO:0000256" key="5">
    <source>
        <dbReference type="ARBA" id="ARBA00023125"/>
    </source>
</evidence>
<evidence type="ECO:0000256" key="1">
    <source>
        <dbReference type="ARBA" id="ARBA00004496"/>
    </source>
</evidence>
<dbReference type="PANTHER" id="PTHR48111">
    <property type="entry name" value="REGULATOR OF RPOS"/>
    <property type="match status" value="1"/>
</dbReference>
<evidence type="ECO:0000256" key="4">
    <source>
        <dbReference type="ARBA" id="ARBA00023015"/>
    </source>
</evidence>
<evidence type="ECO:0000256" key="8">
    <source>
        <dbReference type="PROSITE-ProRule" id="PRU01091"/>
    </source>
</evidence>
<accession>A0A4Q0VSC5</accession>
<dbReference type="SMART" id="SM00448">
    <property type="entry name" value="REC"/>
    <property type="match status" value="1"/>
</dbReference>
<keyword evidence="6" id="KW-0804">Transcription</keyword>
<dbReference type="SMART" id="SM00862">
    <property type="entry name" value="Trans_reg_C"/>
    <property type="match status" value="1"/>
</dbReference>
<evidence type="ECO:0000256" key="6">
    <source>
        <dbReference type="ARBA" id="ARBA00023163"/>
    </source>
</evidence>
<dbReference type="Pfam" id="PF00486">
    <property type="entry name" value="Trans_reg_C"/>
    <property type="match status" value="1"/>
</dbReference>
<feature type="modified residue" description="4-aspartylphosphate" evidence="7">
    <location>
        <position position="55"/>
    </location>
</feature>
<dbReference type="Gene3D" id="3.40.50.2300">
    <property type="match status" value="1"/>
</dbReference>
<dbReference type="SUPFAM" id="SSF52172">
    <property type="entry name" value="CheY-like"/>
    <property type="match status" value="1"/>
</dbReference>
<dbReference type="Proteomes" id="UP000290649">
    <property type="component" value="Unassembled WGS sequence"/>
</dbReference>
<evidence type="ECO:0000259" key="10">
    <source>
        <dbReference type="PROSITE" id="PS51755"/>
    </source>
</evidence>
<dbReference type="InterPro" id="IPR011006">
    <property type="entry name" value="CheY-like_superfamily"/>
</dbReference>
<dbReference type="GO" id="GO:0000976">
    <property type="term" value="F:transcription cis-regulatory region binding"/>
    <property type="evidence" value="ECO:0007669"/>
    <property type="project" value="TreeGrafter"/>
</dbReference>
<dbReference type="InterPro" id="IPR001867">
    <property type="entry name" value="OmpR/PhoB-type_DNA-bd"/>
</dbReference>
<dbReference type="PANTHER" id="PTHR48111:SF32">
    <property type="entry name" value="STAGE 0 SPORULATION PROTEIN A HOMOLOG"/>
    <property type="match status" value="1"/>
</dbReference>
<dbReference type="InterPro" id="IPR039420">
    <property type="entry name" value="WalR-like"/>
</dbReference>
<organism evidence="11 12">
    <name type="scientific">Anaerobacillus alkaliphilus</name>
    <dbReference type="NCBI Taxonomy" id="1548597"/>
    <lineage>
        <taxon>Bacteria</taxon>
        <taxon>Bacillati</taxon>
        <taxon>Bacillota</taxon>
        <taxon>Bacilli</taxon>
        <taxon>Bacillales</taxon>
        <taxon>Bacillaceae</taxon>
        <taxon>Anaerobacillus</taxon>
    </lineage>
</organism>